<proteinExistence type="predicted"/>
<keyword evidence="3" id="KW-1185">Reference proteome</keyword>
<keyword evidence="1" id="KW-1133">Transmembrane helix</keyword>
<protein>
    <submittedName>
        <fullName evidence="2">DUF4381 family protein</fullName>
    </submittedName>
</protein>
<gene>
    <name evidence="2" type="ORF">GN331_00370</name>
</gene>
<keyword evidence="1" id="KW-0472">Membrane</keyword>
<dbReference type="EMBL" id="WOXT01000001">
    <property type="protein sequence ID" value="MUV12659.1"/>
    <property type="molecule type" value="Genomic_DNA"/>
</dbReference>
<dbReference type="RefSeq" id="WP_156639430.1">
    <property type="nucleotide sequence ID" value="NZ_WOXT01000001.1"/>
</dbReference>
<name>A0A7C9LGY1_9GAMM</name>
<organism evidence="2 3">
    <name type="scientific">Noviluteimonas gilva</name>
    <dbReference type="NCBI Taxonomy" id="2682097"/>
    <lineage>
        <taxon>Bacteria</taxon>
        <taxon>Pseudomonadati</taxon>
        <taxon>Pseudomonadota</taxon>
        <taxon>Gammaproteobacteria</taxon>
        <taxon>Lysobacterales</taxon>
        <taxon>Lysobacteraceae</taxon>
        <taxon>Noviluteimonas</taxon>
    </lineage>
</organism>
<accession>A0A7C9LGY1</accession>
<evidence type="ECO:0000313" key="3">
    <source>
        <dbReference type="Proteomes" id="UP000479692"/>
    </source>
</evidence>
<keyword evidence="1" id="KW-0812">Transmembrane</keyword>
<evidence type="ECO:0000313" key="2">
    <source>
        <dbReference type="EMBL" id="MUV12659.1"/>
    </source>
</evidence>
<dbReference type="Proteomes" id="UP000479692">
    <property type="component" value="Unassembled WGS sequence"/>
</dbReference>
<dbReference type="AlphaFoldDB" id="A0A7C9LGY1"/>
<dbReference type="Pfam" id="PF14316">
    <property type="entry name" value="DUF4381"/>
    <property type="match status" value="1"/>
</dbReference>
<sequence>MRTPPDLVLRDVHGAPATAWWPPAPGWWLVLAAIVAVSLVLAFLAHRRRVRHRAIVGVFDEALARADTPAAQVAAISELLRRAARRKDPEADRYEGDRWRTHLDAGAREPLFRGTAGAVLLDGAFRRDVDPAAVADLRERARRRYLEWMR</sequence>
<dbReference type="InterPro" id="IPR025489">
    <property type="entry name" value="DUF4381"/>
</dbReference>
<reference evidence="2 3" key="1">
    <citation type="submission" date="2019-12" db="EMBL/GenBank/DDBJ databases">
        <authorList>
            <person name="Xu J."/>
        </authorList>
    </citation>
    <scope>NUCLEOTIDE SEQUENCE [LARGE SCALE GENOMIC DNA]</scope>
    <source>
        <strain evidence="2 3">HX-5-24</strain>
    </source>
</reference>
<comment type="caution">
    <text evidence="2">The sequence shown here is derived from an EMBL/GenBank/DDBJ whole genome shotgun (WGS) entry which is preliminary data.</text>
</comment>
<evidence type="ECO:0000256" key="1">
    <source>
        <dbReference type="SAM" id="Phobius"/>
    </source>
</evidence>
<feature type="transmembrane region" description="Helical" evidence="1">
    <location>
        <begin position="26"/>
        <end position="45"/>
    </location>
</feature>